<dbReference type="PANTHER" id="PTHR43233:SF1">
    <property type="entry name" value="FAMILY N-ACETYLTRANSFERASE, PUTATIVE (AFU_ORTHOLOGUE AFUA_6G03350)-RELATED"/>
    <property type="match status" value="1"/>
</dbReference>
<name>A0A919XQU0_9BACL</name>
<comment type="caution">
    <text evidence="2">The sequence shown here is derived from an EMBL/GenBank/DDBJ whole genome shotgun (WGS) entry which is preliminary data.</text>
</comment>
<dbReference type="InterPro" id="IPR053144">
    <property type="entry name" value="Acetyltransferase_Butenolide"/>
</dbReference>
<dbReference type="InterPro" id="IPR016181">
    <property type="entry name" value="Acyl_CoA_acyltransferase"/>
</dbReference>
<dbReference type="EMBL" id="BORQ01000011">
    <property type="protein sequence ID" value="GIO34563.1"/>
    <property type="molecule type" value="Genomic_DNA"/>
</dbReference>
<protein>
    <submittedName>
        <fullName evidence="2">AttT protein</fullName>
    </submittedName>
</protein>
<dbReference type="PROSITE" id="PS51186">
    <property type="entry name" value="GNAT"/>
    <property type="match status" value="1"/>
</dbReference>
<dbReference type="AlphaFoldDB" id="A0A919XQU0"/>
<accession>A0A919XQU0</accession>
<dbReference type="InterPro" id="IPR000182">
    <property type="entry name" value="GNAT_dom"/>
</dbReference>
<evidence type="ECO:0000313" key="2">
    <source>
        <dbReference type="EMBL" id="GIO34563.1"/>
    </source>
</evidence>
<dbReference type="SUPFAM" id="SSF55729">
    <property type="entry name" value="Acyl-CoA N-acyltransferases (Nat)"/>
    <property type="match status" value="1"/>
</dbReference>
<organism evidence="2 3">
    <name type="scientific">Paenibacillus albilobatus</name>
    <dbReference type="NCBI Taxonomy" id="2716884"/>
    <lineage>
        <taxon>Bacteria</taxon>
        <taxon>Bacillati</taxon>
        <taxon>Bacillota</taxon>
        <taxon>Bacilli</taxon>
        <taxon>Bacillales</taxon>
        <taxon>Paenibacillaceae</taxon>
        <taxon>Paenibacillus</taxon>
    </lineage>
</organism>
<sequence>MDKHFQIGYEPPEAEEYANLRVKAGLSGKDIEASRRGLPNSLFVVTIRIEGELIGMGRVIGDGGCMFHVVDIAVSPEHQGQGLGKRIMSEITAYLDRHATKGAYVSLMADVPADRLYQQYGFEYGAPASVGMYKKYN</sequence>
<proteinExistence type="predicted"/>
<dbReference type="RefSeq" id="WP_236575887.1">
    <property type="nucleotide sequence ID" value="NZ_BORQ01000011.1"/>
</dbReference>
<evidence type="ECO:0000259" key="1">
    <source>
        <dbReference type="PROSITE" id="PS51186"/>
    </source>
</evidence>
<dbReference type="Gene3D" id="3.40.630.30">
    <property type="match status" value="1"/>
</dbReference>
<dbReference type="GO" id="GO:0016747">
    <property type="term" value="F:acyltransferase activity, transferring groups other than amino-acyl groups"/>
    <property type="evidence" value="ECO:0007669"/>
    <property type="project" value="InterPro"/>
</dbReference>
<reference evidence="2" key="1">
    <citation type="submission" date="2021-03" db="EMBL/GenBank/DDBJ databases">
        <title>Antimicrobial resistance genes in bacteria isolated from Japanese honey, and their potential for conferring macrolide and lincosamide resistance in the American foulbrood pathogen Paenibacillus larvae.</title>
        <authorList>
            <person name="Okamoto M."/>
            <person name="Kumagai M."/>
            <person name="Kanamori H."/>
            <person name="Takamatsu D."/>
        </authorList>
    </citation>
    <scope>NUCLEOTIDE SEQUENCE</scope>
    <source>
        <strain evidence="2">J2TS6</strain>
    </source>
</reference>
<dbReference type="Pfam" id="PF13508">
    <property type="entry name" value="Acetyltransf_7"/>
    <property type="match status" value="1"/>
</dbReference>
<gene>
    <name evidence="2" type="primary">attT</name>
    <name evidence="2" type="ORF">J2TS6_57040</name>
</gene>
<dbReference type="Proteomes" id="UP000679779">
    <property type="component" value="Unassembled WGS sequence"/>
</dbReference>
<dbReference type="PANTHER" id="PTHR43233">
    <property type="entry name" value="FAMILY N-ACETYLTRANSFERASE, PUTATIVE (AFU_ORTHOLOGUE AFUA_6G03350)-RELATED"/>
    <property type="match status" value="1"/>
</dbReference>
<dbReference type="CDD" id="cd04301">
    <property type="entry name" value="NAT_SF"/>
    <property type="match status" value="1"/>
</dbReference>
<evidence type="ECO:0000313" key="3">
    <source>
        <dbReference type="Proteomes" id="UP000679779"/>
    </source>
</evidence>
<feature type="domain" description="N-acetyltransferase" evidence="1">
    <location>
        <begin position="5"/>
        <end position="137"/>
    </location>
</feature>
<keyword evidence="3" id="KW-1185">Reference proteome</keyword>